<sequence>MIRLQFEAAVRWNSRKASTDHLAEWASSTRGKLSYTS</sequence>
<organism evidence="1 2">
    <name type="scientific">Bacillus badius</name>
    <dbReference type="NCBI Taxonomy" id="1455"/>
    <lineage>
        <taxon>Bacteria</taxon>
        <taxon>Bacillati</taxon>
        <taxon>Bacillota</taxon>
        <taxon>Bacilli</taxon>
        <taxon>Bacillales</taxon>
        <taxon>Bacillaceae</taxon>
        <taxon>Pseudobacillus</taxon>
    </lineage>
</organism>
<dbReference type="EMBL" id="JXLP01000003">
    <property type="protein sequence ID" value="KIL79521.1"/>
    <property type="molecule type" value="Genomic_DNA"/>
</dbReference>
<dbReference type="Proteomes" id="UP000031982">
    <property type="component" value="Unassembled WGS sequence"/>
</dbReference>
<proteinExistence type="predicted"/>
<accession>A0ABR5AXQ0</accession>
<evidence type="ECO:0000313" key="1">
    <source>
        <dbReference type="EMBL" id="KIL79521.1"/>
    </source>
</evidence>
<evidence type="ECO:0008006" key="3">
    <source>
        <dbReference type="Google" id="ProtNLM"/>
    </source>
</evidence>
<gene>
    <name evidence="1" type="ORF">SD77_3387</name>
</gene>
<evidence type="ECO:0000313" key="2">
    <source>
        <dbReference type="Proteomes" id="UP000031982"/>
    </source>
</evidence>
<comment type="caution">
    <text evidence="1">The sequence shown here is derived from an EMBL/GenBank/DDBJ whole genome shotgun (WGS) entry which is preliminary data.</text>
</comment>
<keyword evidence="2" id="KW-1185">Reference proteome</keyword>
<name>A0ABR5AXQ0_BACBA</name>
<reference evidence="1 2" key="1">
    <citation type="submission" date="2015-01" db="EMBL/GenBank/DDBJ databases">
        <title>Genome Assembly of Bacillus badius MTCC 1458.</title>
        <authorList>
            <person name="Verma A."/>
            <person name="Khatri I."/>
            <person name="Mual P."/>
            <person name="Subramanian S."/>
            <person name="Krishnamurthi S."/>
        </authorList>
    </citation>
    <scope>NUCLEOTIDE SEQUENCE [LARGE SCALE GENOMIC DNA]</scope>
    <source>
        <strain evidence="1 2">MTCC 1458</strain>
    </source>
</reference>
<protein>
    <recommendedName>
        <fullName evidence="3">Mobile element protein</fullName>
    </recommendedName>
</protein>